<name>A0ABP9FRN8_9ACTN</name>
<dbReference type="InterPro" id="IPR006555">
    <property type="entry name" value="ATP-dep_Helicase_C"/>
</dbReference>
<dbReference type="PROSITE" id="PS51193">
    <property type="entry name" value="HELICASE_ATP_BIND_2"/>
    <property type="match status" value="1"/>
</dbReference>
<reference evidence="10" key="1">
    <citation type="journal article" date="2019" name="Int. J. Syst. Evol. Microbiol.">
        <title>The Global Catalogue of Microorganisms (GCM) 10K type strain sequencing project: providing services to taxonomists for standard genome sequencing and annotation.</title>
        <authorList>
            <consortium name="The Broad Institute Genomics Platform"/>
            <consortium name="The Broad Institute Genome Sequencing Center for Infectious Disease"/>
            <person name="Wu L."/>
            <person name="Ma J."/>
        </authorList>
    </citation>
    <scope>NUCLEOTIDE SEQUENCE [LARGE SCALE GENOMIC DNA]</scope>
    <source>
        <strain evidence="10">JCM 19125</strain>
    </source>
</reference>
<evidence type="ECO:0000256" key="6">
    <source>
        <dbReference type="ARBA" id="ARBA00044969"/>
    </source>
</evidence>
<evidence type="ECO:0000256" key="3">
    <source>
        <dbReference type="ARBA" id="ARBA00022801"/>
    </source>
</evidence>
<proteinExistence type="inferred from homology"/>
<comment type="caution">
    <text evidence="9">The sequence shown here is derived from an EMBL/GenBank/DDBJ whole genome shotgun (WGS) entry which is preliminary data.</text>
</comment>
<dbReference type="Pfam" id="PF13307">
    <property type="entry name" value="Helicase_C_2"/>
    <property type="match status" value="1"/>
</dbReference>
<evidence type="ECO:0000256" key="2">
    <source>
        <dbReference type="ARBA" id="ARBA00022741"/>
    </source>
</evidence>
<dbReference type="InterPro" id="IPR014013">
    <property type="entry name" value="Helic_SF1/SF2_ATP-bd_DinG/Rad3"/>
</dbReference>
<evidence type="ECO:0000313" key="9">
    <source>
        <dbReference type="EMBL" id="GAA4903148.1"/>
    </source>
</evidence>
<evidence type="ECO:0000313" key="10">
    <source>
        <dbReference type="Proteomes" id="UP001501521"/>
    </source>
</evidence>
<organism evidence="9 10">
    <name type="scientific">Tessaracoccus lubricantis</name>
    <dbReference type="NCBI Taxonomy" id="545543"/>
    <lineage>
        <taxon>Bacteria</taxon>
        <taxon>Bacillati</taxon>
        <taxon>Actinomycetota</taxon>
        <taxon>Actinomycetes</taxon>
        <taxon>Propionibacteriales</taxon>
        <taxon>Propionibacteriaceae</taxon>
        <taxon>Tessaracoccus</taxon>
    </lineage>
</organism>
<protein>
    <recommendedName>
        <fullName evidence="6">DNA 5'-3' helicase</fullName>
        <ecNumber evidence="6">5.6.2.3</ecNumber>
    </recommendedName>
</protein>
<dbReference type="InterPro" id="IPR027417">
    <property type="entry name" value="P-loop_NTPase"/>
</dbReference>
<evidence type="ECO:0000259" key="8">
    <source>
        <dbReference type="PROSITE" id="PS51193"/>
    </source>
</evidence>
<keyword evidence="2" id="KW-0547">Nucleotide-binding</keyword>
<keyword evidence="9" id="KW-0347">Helicase</keyword>
<dbReference type="PANTHER" id="PTHR11472">
    <property type="entry name" value="DNA REPAIR DEAD HELICASE RAD3/XP-D SUBFAMILY MEMBER"/>
    <property type="match status" value="1"/>
</dbReference>
<comment type="catalytic activity">
    <reaction evidence="7">
        <text>ATP + H2O = ADP + phosphate + H(+)</text>
        <dbReference type="Rhea" id="RHEA:13065"/>
        <dbReference type="ChEBI" id="CHEBI:15377"/>
        <dbReference type="ChEBI" id="CHEBI:15378"/>
        <dbReference type="ChEBI" id="CHEBI:30616"/>
        <dbReference type="ChEBI" id="CHEBI:43474"/>
        <dbReference type="ChEBI" id="CHEBI:456216"/>
        <dbReference type="EC" id="5.6.2.3"/>
    </reaction>
</comment>
<comment type="cofactor">
    <cofactor evidence="1">
        <name>[4Fe-4S] cluster</name>
        <dbReference type="ChEBI" id="CHEBI:49883"/>
    </cofactor>
</comment>
<evidence type="ECO:0000256" key="4">
    <source>
        <dbReference type="ARBA" id="ARBA00022840"/>
    </source>
</evidence>
<dbReference type="SUPFAM" id="SSF52540">
    <property type="entry name" value="P-loop containing nucleoside triphosphate hydrolases"/>
    <property type="match status" value="1"/>
</dbReference>
<comment type="similarity">
    <text evidence="5">Belongs to the helicase family. DinG subfamily.</text>
</comment>
<dbReference type="EC" id="5.6.2.3" evidence="6"/>
<dbReference type="Pfam" id="PF00270">
    <property type="entry name" value="DEAD"/>
    <property type="match status" value="1"/>
</dbReference>
<dbReference type="EMBL" id="BAABLV010000036">
    <property type="protein sequence ID" value="GAA4903148.1"/>
    <property type="molecule type" value="Genomic_DNA"/>
</dbReference>
<keyword evidence="10" id="KW-1185">Reference proteome</keyword>
<dbReference type="Gene3D" id="3.40.50.300">
    <property type="entry name" value="P-loop containing nucleotide triphosphate hydrolases"/>
    <property type="match status" value="2"/>
</dbReference>
<dbReference type="InterPro" id="IPR014001">
    <property type="entry name" value="Helicase_ATP-bd"/>
</dbReference>
<evidence type="ECO:0000256" key="1">
    <source>
        <dbReference type="ARBA" id="ARBA00001966"/>
    </source>
</evidence>
<sequence length="664" mass="70262">MTDHGAILAAAVGDIGGEARPGQQAMAEAVAAAFEADTHLLVQAGTGTGKSLGYLAPALARCVDTGEVVVVATATLALQAQLANKDIPTALDAVEEVTGQRPKAAILKGRTNHACLYRARSGGDHDQGSLVGAGAVAEAAARSKGDEVSRLGAEVLALREWVEGEAERGGLADRDDAPTHTARGWAQVSIPTRECLGVTACPFGAECFVERSREVAREADLIVTNHALLAINAMHGGTALPEHAALVVDEAHELVSRITTAATDELTPAVVDRAARRSLAWLDDDLGMDFLDQVESLREALDESELTRITQASAPLPYAAAALRDVARKVASALGKVTDDPERQQATSAVKEVFDVADRIAALKEQDVVWVTESEIMGRTAYVAPLNVAGLLREQVFGQGPTVLTSATLTLGGAFEPAAGAVGLRAADRIDDASGAADEFGWRGIDVGSPFDYRKQGILYVARRLPPPGRDGLHEKTLAEIAQLVWAAEGRALGLFASRRAADQAAEYCRRELPELTILCQGDAQLSELTRRFLEEPTTALFGTMSLWQGVDVPGEACQLVIIDKIPFPRPDDPLMQARKKAVDDAGGNGFMSVAATHAALLLAQGAGRLIRRSEDRGVVAMLDPRLDTARYGSFLTASLPDFWTTTDGDVAVSALRRLRGDTD</sequence>
<evidence type="ECO:0000256" key="7">
    <source>
        <dbReference type="ARBA" id="ARBA00048954"/>
    </source>
</evidence>
<keyword evidence="3" id="KW-0378">Hydrolase</keyword>
<dbReference type="SMART" id="SM00491">
    <property type="entry name" value="HELICc2"/>
    <property type="match status" value="1"/>
</dbReference>
<dbReference type="PANTHER" id="PTHR11472:SF34">
    <property type="entry name" value="REGULATOR OF TELOMERE ELONGATION HELICASE 1"/>
    <property type="match status" value="1"/>
</dbReference>
<feature type="domain" description="Helicase ATP-binding" evidence="8">
    <location>
        <begin position="9"/>
        <end position="313"/>
    </location>
</feature>
<dbReference type="Proteomes" id="UP001501521">
    <property type="component" value="Unassembled WGS sequence"/>
</dbReference>
<evidence type="ECO:0000256" key="5">
    <source>
        <dbReference type="ARBA" id="ARBA00038058"/>
    </source>
</evidence>
<dbReference type="InterPro" id="IPR011545">
    <property type="entry name" value="DEAD/DEAH_box_helicase_dom"/>
</dbReference>
<keyword evidence="4" id="KW-0067">ATP-binding</keyword>
<dbReference type="SMART" id="SM00487">
    <property type="entry name" value="DEXDc"/>
    <property type="match status" value="1"/>
</dbReference>
<accession>A0ABP9FRN8</accession>
<gene>
    <name evidence="9" type="ORF">GCM10025789_22450</name>
</gene>
<dbReference type="InterPro" id="IPR045028">
    <property type="entry name" value="DinG/Rad3-like"/>
</dbReference>
<dbReference type="GO" id="GO:0004386">
    <property type="term" value="F:helicase activity"/>
    <property type="evidence" value="ECO:0007669"/>
    <property type="project" value="UniProtKB-KW"/>
</dbReference>